<dbReference type="PANTHER" id="PTHR30607">
    <property type="entry name" value="POTASSIUM-TRANSPORTING ATPASE A CHAIN"/>
    <property type="match status" value="1"/>
</dbReference>
<dbReference type="Pfam" id="PF03814">
    <property type="entry name" value="KdpA"/>
    <property type="match status" value="1"/>
</dbReference>
<dbReference type="PANTHER" id="PTHR30607:SF2">
    <property type="entry name" value="POTASSIUM-TRANSPORTING ATPASE POTASSIUM-BINDING SUBUNIT"/>
    <property type="match status" value="1"/>
</dbReference>
<evidence type="ECO:0000313" key="11">
    <source>
        <dbReference type="Proteomes" id="UP000235598"/>
    </source>
</evidence>
<evidence type="ECO:0000256" key="3">
    <source>
        <dbReference type="ARBA" id="ARBA00022538"/>
    </source>
</evidence>
<evidence type="ECO:0000256" key="2">
    <source>
        <dbReference type="ARBA" id="ARBA00022475"/>
    </source>
</evidence>
<comment type="caution">
    <text evidence="10">The sequence shown here is derived from an EMBL/GenBank/DDBJ whole genome shotgun (WGS) entry which is preliminary data.</text>
</comment>
<name>A0A2N6VJJ6_9MICO</name>
<keyword evidence="5" id="KW-0630">Potassium</keyword>
<feature type="transmembrane region" description="Helical" evidence="9">
    <location>
        <begin position="6"/>
        <end position="26"/>
    </location>
</feature>
<evidence type="ECO:0000256" key="5">
    <source>
        <dbReference type="ARBA" id="ARBA00022958"/>
    </source>
</evidence>
<sequence>IAPGGVGAGLYGMLIIAMLAVFISGLMVGRSPEYLGKKIGVGEIKLVAMYTLVVPFTVLIGVGVSILLPGVRDAMLVLALGPLAEGLS</sequence>
<protein>
    <submittedName>
        <fullName evidence="10">Potassium-transporting ATPase subunit KdpA</fullName>
    </submittedName>
</protein>
<accession>A0A2N6VJJ6</accession>
<keyword evidence="8 9" id="KW-0472">Membrane</keyword>
<dbReference type="Proteomes" id="UP000235598">
    <property type="component" value="Unassembled WGS sequence"/>
</dbReference>
<keyword evidence="2" id="KW-1003">Cell membrane</keyword>
<evidence type="ECO:0000313" key="10">
    <source>
        <dbReference type="EMBL" id="PMD04289.1"/>
    </source>
</evidence>
<evidence type="ECO:0000256" key="6">
    <source>
        <dbReference type="ARBA" id="ARBA00022989"/>
    </source>
</evidence>
<keyword evidence="3" id="KW-0633">Potassium transport</keyword>
<organism evidence="10 11">
    <name type="scientific">Brevibacterium paucivorans</name>
    <dbReference type="NCBI Taxonomy" id="170994"/>
    <lineage>
        <taxon>Bacteria</taxon>
        <taxon>Bacillati</taxon>
        <taxon>Actinomycetota</taxon>
        <taxon>Actinomycetes</taxon>
        <taxon>Micrococcales</taxon>
        <taxon>Brevibacteriaceae</taxon>
        <taxon>Brevibacterium</taxon>
    </lineage>
</organism>
<dbReference type="OrthoDB" id="9763796at2"/>
<gene>
    <name evidence="10" type="ORF">CJ199_12930</name>
</gene>
<evidence type="ECO:0000256" key="4">
    <source>
        <dbReference type="ARBA" id="ARBA00022692"/>
    </source>
</evidence>
<dbReference type="EMBL" id="PNHK01000187">
    <property type="protein sequence ID" value="PMD04289.1"/>
    <property type="molecule type" value="Genomic_DNA"/>
</dbReference>
<evidence type="ECO:0000256" key="9">
    <source>
        <dbReference type="SAM" id="Phobius"/>
    </source>
</evidence>
<keyword evidence="1" id="KW-0813">Transport</keyword>
<dbReference type="AlphaFoldDB" id="A0A2N6VJJ6"/>
<keyword evidence="4 9" id="KW-0812">Transmembrane</keyword>
<feature type="transmembrane region" description="Helical" evidence="9">
    <location>
        <begin position="47"/>
        <end position="68"/>
    </location>
</feature>
<evidence type="ECO:0000256" key="8">
    <source>
        <dbReference type="ARBA" id="ARBA00023136"/>
    </source>
</evidence>
<dbReference type="GO" id="GO:0005886">
    <property type="term" value="C:plasma membrane"/>
    <property type="evidence" value="ECO:0007669"/>
    <property type="project" value="TreeGrafter"/>
</dbReference>
<keyword evidence="6 9" id="KW-1133">Transmembrane helix</keyword>
<reference evidence="10 11" key="1">
    <citation type="submission" date="2017-09" db="EMBL/GenBank/DDBJ databases">
        <title>Bacterial strain isolated from the female urinary microbiota.</title>
        <authorList>
            <person name="Thomas-White K."/>
            <person name="Kumar N."/>
            <person name="Forster S."/>
            <person name="Putonti C."/>
            <person name="Lawley T."/>
            <person name="Wolfe A.J."/>
        </authorList>
    </citation>
    <scope>NUCLEOTIDE SEQUENCE [LARGE SCALE GENOMIC DNA]</scope>
    <source>
        <strain evidence="10 11">UMB1301</strain>
    </source>
</reference>
<dbReference type="InterPro" id="IPR004623">
    <property type="entry name" value="KdpA"/>
</dbReference>
<evidence type="ECO:0000256" key="1">
    <source>
        <dbReference type="ARBA" id="ARBA00022448"/>
    </source>
</evidence>
<keyword evidence="7" id="KW-0406">Ion transport</keyword>
<evidence type="ECO:0000256" key="7">
    <source>
        <dbReference type="ARBA" id="ARBA00023065"/>
    </source>
</evidence>
<proteinExistence type="predicted"/>
<dbReference type="GO" id="GO:0008556">
    <property type="term" value="F:P-type potassium transmembrane transporter activity"/>
    <property type="evidence" value="ECO:0007669"/>
    <property type="project" value="InterPro"/>
</dbReference>
<feature type="non-terminal residue" evidence="10">
    <location>
        <position position="1"/>
    </location>
</feature>